<comment type="caution">
    <text evidence="8">The sequence shown here is derived from an EMBL/GenBank/DDBJ whole genome shotgun (WGS) entry which is preliminary data.</text>
</comment>
<feature type="transmembrane region" description="Helical" evidence="6">
    <location>
        <begin position="334"/>
        <end position="357"/>
    </location>
</feature>
<dbReference type="PROSITE" id="PS50801">
    <property type="entry name" value="STAS"/>
    <property type="match status" value="1"/>
</dbReference>
<feature type="transmembrane region" description="Helical" evidence="6">
    <location>
        <begin position="239"/>
        <end position="266"/>
    </location>
</feature>
<evidence type="ECO:0000256" key="6">
    <source>
        <dbReference type="SAM" id="Phobius"/>
    </source>
</evidence>
<name>A0ABR2WWA0_9FUNG</name>
<keyword evidence="9" id="KW-1185">Reference proteome</keyword>
<feature type="transmembrane region" description="Helical" evidence="6">
    <location>
        <begin position="80"/>
        <end position="100"/>
    </location>
</feature>
<feature type="compositionally biased region" description="Polar residues" evidence="5">
    <location>
        <begin position="18"/>
        <end position="36"/>
    </location>
</feature>
<reference evidence="8 9" key="1">
    <citation type="submission" date="2023-04" db="EMBL/GenBank/DDBJ databases">
        <title>Genome of Basidiobolus ranarum AG-B5.</title>
        <authorList>
            <person name="Stajich J.E."/>
            <person name="Carter-House D."/>
            <person name="Gryganskyi A."/>
        </authorList>
    </citation>
    <scope>NUCLEOTIDE SEQUENCE [LARGE SCALE GENOMIC DNA]</scope>
    <source>
        <strain evidence="8 9">AG-B5</strain>
    </source>
</reference>
<evidence type="ECO:0000313" key="9">
    <source>
        <dbReference type="Proteomes" id="UP001479436"/>
    </source>
</evidence>
<evidence type="ECO:0000256" key="1">
    <source>
        <dbReference type="ARBA" id="ARBA00004141"/>
    </source>
</evidence>
<proteinExistence type="predicted"/>
<dbReference type="Proteomes" id="UP001479436">
    <property type="component" value="Unassembled WGS sequence"/>
</dbReference>
<dbReference type="NCBIfam" id="TIGR00815">
    <property type="entry name" value="sulP"/>
    <property type="match status" value="1"/>
</dbReference>
<evidence type="ECO:0000259" key="7">
    <source>
        <dbReference type="PROSITE" id="PS50801"/>
    </source>
</evidence>
<dbReference type="Pfam" id="PF01740">
    <property type="entry name" value="STAS"/>
    <property type="match status" value="1"/>
</dbReference>
<feature type="region of interest" description="Disordered" evidence="5">
    <location>
        <begin position="1"/>
        <end position="36"/>
    </location>
</feature>
<feature type="transmembrane region" description="Helical" evidence="6">
    <location>
        <begin position="278"/>
        <end position="300"/>
    </location>
</feature>
<dbReference type="InterPro" id="IPR011547">
    <property type="entry name" value="SLC26A/SulP_dom"/>
</dbReference>
<keyword evidence="3 6" id="KW-1133">Transmembrane helix</keyword>
<dbReference type="EMBL" id="JASJQH010000223">
    <property type="protein sequence ID" value="KAK9765808.1"/>
    <property type="molecule type" value="Genomic_DNA"/>
</dbReference>
<dbReference type="Pfam" id="PF00916">
    <property type="entry name" value="Sulfate_transp"/>
    <property type="match status" value="1"/>
</dbReference>
<evidence type="ECO:0000313" key="8">
    <source>
        <dbReference type="EMBL" id="KAK9765808.1"/>
    </source>
</evidence>
<keyword evidence="4 6" id="KW-0472">Membrane</keyword>
<feature type="transmembrane region" description="Helical" evidence="6">
    <location>
        <begin position="136"/>
        <end position="155"/>
    </location>
</feature>
<dbReference type="InterPro" id="IPR002645">
    <property type="entry name" value="STAS_dom"/>
</dbReference>
<feature type="transmembrane region" description="Helical" evidence="6">
    <location>
        <begin position="167"/>
        <end position="188"/>
    </location>
</feature>
<dbReference type="InterPro" id="IPR001902">
    <property type="entry name" value="SLC26A/SulP_fam"/>
</dbReference>
<feature type="transmembrane region" description="Helical" evidence="6">
    <location>
        <begin position="468"/>
        <end position="497"/>
    </location>
</feature>
<evidence type="ECO:0000256" key="3">
    <source>
        <dbReference type="ARBA" id="ARBA00022989"/>
    </source>
</evidence>
<dbReference type="SUPFAM" id="SSF52091">
    <property type="entry name" value="SpoIIaa-like"/>
    <property type="match status" value="1"/>
</dbReference>
<feature type="transmembrane region" description="Helical" evidence="6">
    <location>
        <begin position="200"/>
        <end position="219"/>
    </location>
</feature>
<feature type="transmembrane region" description="Helical" evidence="6">
    <location>
        <begin position="429"/>
        <end position="448"/>
    </location>
</feature>
<sequence length="688" mass="75932">MLRYSHDTEETEGLLETPQPNLGQTRRGSYSSTHSADSLDSFAYNEESRSKTNWNMEDLTTRFKYYIPAFKWIPEYSFKLFGGDIFSALTVVCLSIPQSLSYASALARLPPVYGLYTACIPGIIYSLFGMSRQISIGPESVSAILVGFSVASRVANITDPQMMISEAVATASVISFLAGIFTLILGLLRVGFLDSLLSRALLRGFITAIGVIILVGQSITLLGLDSLITPRDHTTLQKLIFVIRNLSSTHVLTATVSFISVGFLFIVQGLKRRFKQPFIQYLPEFLMVVIISTVFCWYYGWGNEGVLIVGELEKGSIPFPKLPPIFDHNRIRELSVPAVLIALLGFVSSAAITKDFATLHNYSVSPNRELVALGMSNVAGSLFQAMPAFGSMPRSRLANSAGARTQMAGLVSSLLVFVAIVYLLPCFQFLPKAVLSSLIFVAGTGMVLDAPSDIAFLWKIRAVSDLALMVLTFVLTIVVGIEVGTFISISLALLTLVKRSTKPSITILGRIPGSNDKFKPIRDFPEAVHTEGLLMLKINEPLHFANSGSLKDRLRRSEQYGDFRVHPSAKPYLSPVQNVVFEVENMTEVDASAIQILLEIICDYRGRGIGVYFINLREQHLRVFRTSGLYDMIGSEHFCQQITEVLDHLERLQPQPQPQEEEAQSSGNSAIIYPEKDIDVAISIEPPR</sequence>
<accession>A0ABR2WWA0</accession>
<feature type="transmembrane region" description="Helical" evidence="6">
    <location>
        <begin position="406"/>
        <end position="424"/>
    </location>
</feature>
<feature type="transmembrane region" description="Helical" evidence="6">
    <location>
        <begin position="112"/>
        <end position="129"/>
    </location>
</feature>
<comment type="subcellular location">
    <subcellularLocation>
        <location evidence="1">Membrane</location>
        <topology evidence="1">Multi-pass membrane protein</topology>
    </subcellularLocation>
</comment>
<keyword evidence="2 6" id="KW-0812">Transmembrane</keyword>
<evidence type="ECO:0000256" key="4">
    <source>
        <dbReference type="ARBA" id="ARBA00023136"/>
    </source>
</evidence>
<dbReference type="PANTHER" id="PTHR11814">
    <property type="entry name" value="SULFATE TRANSPORTER"/>
    <property type="match status" value="1"/>
</dbReference>
<feature type="region of interest" description="Disordered" evidence="5">
    <location>
        <begin position="654"/>
        <end position="674"/>
    </location>
</feature>
<evidence type="ECO:0000256" key="5">
    <source>
        <dbReference type="SAM" id="MobiDB-lite"/>
    </source>
</evidence>
<evidence type="ECO:0000256" key="2">
    <source>
        <dbReference type="ARBA" id="ARBA00022692"/>
    </source>
</evidence>
<dbReference type="InterPro" id="IPR036513">
    <property type="entry name" value="STAS_dom_sf"/>
</dbReference>
<protein>
    <recommendedName>
        <fullName evidence="7">STAS domain-containing protein</fullName>
    </recommendedName>
</protein>
<feature type="domain" description="STAS" evidence="7">
    <location>
        <begin position="523"/>
        <end position="649"/>
    </location>
</feature>
<gene>
    <name evidence="8" type="ORF">K7432_005567</name>
</gene>
<dbReference type="Gene3D" id="3.30.750.24">
    <property type="entry name" value="STAS domain"/>
    <property type="match status" value="1"/>
</dbReference>
<organism evidence="8 9">
    <name type="scientific">Basidiobolus ranarum</name>
    <dbReference type="NCBI Taxonomy" id="34480"/>
    <lineage>
        <taxon>Eukaryota</taxon>
        <taxon>Fungi</taxon>
        <taxon>Fungi incertae sedis</taxon>
        <taxon>Zoopagomycota</taxon>
        <taxon>Entomophthoromycotina</taxon>
        <taxon>Basidiobolomycetes</taxon>
        <taxon>Basidiobolales</taxon>
        <taxon>Basidiobolaceae</taxon>
        <taxon>Basidiobolus</taxon>
    </lineage>
</organism>
<dbReference type="CDD" id="cd07042">
    <property type="entry name" value="STAS_SulP_like_sulfate_transporter"/>
    <property type="match status" value="1"/>
</dbReference>